<organism evidence="11">
    <name type="scientific">Camponotus floridanus</name>
    <name type="common">Florida carpenter ant</name>
    <dbReference type="NCBI Taxonomy" id="104421"/>
    <lineage>
        <taxon>Eukaryota</taxon>
        <taxon>Metazoa</taxon>
        <taxon>Ecdysozoa</taxon>
        <taxon>Arthropoda</taxon>
        <taxon>Hexapoda</taxon>
        <taxon>Insecta</taxon>
        <taxon>Pterygota</taxon>
        <taxon>Neoptera</taxon>
        <taxon>Endopterygota</taxon>
        <taxon>Hymenoptera</taxon>
        <taxon>Apocrita</taxon>
        <taxon>Aculeata</taxon>
        <taxon>Formicoidea</taxon>
        <taxon>Formicidae</taxon>
        <taxon>Formicinae</taxon>
        <taxon>Camponotus</taxon>
    </lineage>
</organism>
<protein>
    <submittedName>
        <fullName evidence="10">Synaptogyrin-2</fullName>
    </submittedName>
</protein>
<evidence type="ECO:0000256" key="3">
    <source>
        <dbReference type="ARBA" id="ARBA00022692"/>
    </source>
</evidence>
<evidence type="ECO:0000256" key="1">
    <source>
        <dbReference type="ARBA" id="ARBA00004141"/>
    </source>
</evidence>
<evidence type="ECO:0000256" key="5">
    <source>
        <dbReference type="ARBA" id="ARBA00023136"/>
    </source>
</evidence>
<dbReference type="OMA" id="MQAFITH"/>
<dbReference type="Proteomes" id="UP000000311">
    <property type="component" value="Unassembled WGS sequence"/>
</dbReference>
<comment type="similarity">
    <text evidence="2">Belongs to the synaptogyrin family.</text>
</comment>
<dbReference type="GO" id="GO:0031594">
    <property type="term" value="C:neuromuscular junction"/>
    <property type="evidence" value="ECO:0007669"/>
    <property type="project" value="TreeGrafter"/>
</dbReference>
<dbReference type="OrthoDB" id="10041611at2759"/>
<gene>
    <name evidence="10" type="ORF">EAG_12142</name>
</gene>
<dbReference type="InterPro" id="IPR008253">
    <property type="entry name" value="Marvel"/>
</dbReference>
<name>E2B0H6_CAMFO</name>
<dbReference type="InParanoid" id="E2B0H6"/>
<keyword evidence="3 6" id="KW-0812">Transmembrane</keyword>
<evidence type="ECO:0000256" key="7">
    <source>
        <dbReference type="SAM" id="MobiDB-lite"/>
    </source>
</evidence>
<dbReference type="Pfam" id="PF01284">
    <property type="entry name" value="MARVEL"/>
    <property type="match status" value="1"/>
</dbReference>
<evidence type="ECO:0000256" key="4">
    <source>
        <dbReference type="ARBA" id="ARBA00022989"/>
    </source>
</evidence>
<dbReference type="InterPro" id="IPR016579">
    <property type="entry name" value="Synaptogyrin"/>
</dbReference>
<evidence type="ECO:0000256" key="8">
    <source>
        <dbReference type="SAM" id="Phobius"/>
    </source>
</evidence>
<dbReference type="PANTHER" id="PTHR10838:SF20">
    <property type="entry name" value="SYNAPTOGYRIN"/>
    <property type="match status" value="1"/>
</dbReference>
<proteinExistence type="inferred from homology"/>
<keyword evidence="11" id="KW-1185">Reference proteome</keyword>
<dbReference type="EMBL" id="GL444608">
    <property type="protein sequence ID" value="EFN60818.1"/>
    <property type="molecule type" value="Genomic_DNA"/>
</dbReference>
<dbReference type="FunCoup" id="E2B0H6">
    <property type="interactions" value="71"/>
</dbReference>
<evidence type="ECO:0000256" key="2">
    <source>
        <dbReference type="ARBA" id="ARBA00010252"/>
    </source>
</evidence>
<keyword evidence="5 6" id="KW-0472">Membrane</keyword>
<dbReference type="AlphaFoldDB" id="E2B0H6"/>
<dbReference type="GO" id="GO:0030672">
    <property type="term" value="C:synaptic vesicle membrane"/>
    <property type="evidence" value="ECO:0007669"/>
    <property type="project" value="TreeGrafter"/>
</dbReference>
<evidence type="ECO:0000256" key="6">
    <source>
        <dbReference type="PROSITE-ProRule" id="PRU00581"/>
    </source>
</evidence>
<accession>E2B0H6</accession>
<feature type="transmembrane region" description="Helical" evidence="8">
    <location>
        <begin position="195"/>
        <end position="217"/>
    </location>
</feature>
<evidence type="ECO:0000313" key="11">
    <source>
        <dbReference type="Proteomes" id="UP000000311"/>
    </source>
</evidence>
<sequence length="349" mass="39206">MDVTYDPIGFNKQTETLLYGVGGKNLIKEFKKRNISTDALHKLTKEDFIQLGADEHLAENMFHSLCISKEKIPSMKLKPHQRMFNKIEILNMGKKQFDTMQAFITHCRVKLKKQRIHSFIEPDAALSASKVLILAADSILKEVNETELKLKELEAVIITLFAIIVFGCISSKGYLPDKDGKEVCLYNNDNNACNYGIGIGVLAFLASIGFLVGEYLFEQMSSVKTRKHFVLIDLGFSGFWSFLYFVGFCYLTNAWNKSERPPDGYGVNNLQAAIAFSFFSIFTWAASAWFAFQRFKQGTDAAFAPSYEADPVGGTGYTSYPDATDTAYQEPPFGQQQQRGMGDFQAPAY</sequence>
<feature type="transmembrane region" description="Helical" evidence="8">
    <location>
        <begin position="155"/>
        <end position="175"/>
    </location>
</feature>
<reference evidence="10 11" key="1">
    <citation type="journal article" date="2010" name="Science">
        <title>Genomic comparison of the ants Camponotus floridanus and Harpegnathos saltator.</title>
        <authorList>
            <person name="Bonasio R."/>
            <person name="Zhang G."/>
            <person name="Ye C."/>
            <person name="Mutti N.S."/>
            <person name="Fang X."/>
            <person name="Qin N."/>
            <person name="Donahue G."/>
            <person name="Yang P."/>
            <person name="Li Q."/>
            <person name="Li C."/>
            <person name="Zhang P."/>
            <person name="Huang Z."/>
            <person name="Berger S.L."/>
            <person name="Reinberg D."/>
            <person name="Wang J."/>
            <person name="Liebig J."/>
        </authorList>
    </citation>
    <scope>NUCLEOTIDE SEQUENCE [LARGE SCALE GENOMIC DNA]</scope>
    <source>
        <strain evidence="11">C129</strain>
    </source>
</reference>
<evidence type="ECO:0000313" key="10">
    <source>
        <dbReference type="EMBL" id="EFN60818.1"/>
    </source>
</evidence>
<dbReference type="PANTHER" id="PTHR10838">
    <property type="entry name" value="SYNAPTOGYRIN"/>
    <property type="match status" value="1"/>
</dbReference>
<dbReference type="PROSITE" id="PS51225">
    <property type="entry name" value="MARVEL"/>
    <property type="match status" value="1"/>
</dbReference>
<comment type="subcellular location">
    <subcellularLocation>
        <location evidence="1">Membrane</location>
        <topology evidence="1">Multi-pass membrane protein</topology>
    </subcellularLocation>
</comment>
<keyword evidence="4 8" id="KW-1133">Transmembrane helix</keyword>
<feature type="transmembrane region" description="Helical" evidence="8">
    <location>
        <begin position="229"/>
        <end position="253"/>
    </location>
</feature>
<evidence type="ECO:0000259" key="9">
    <source>
        <dbReference type="PROSITE" id="PS51225"/>
    </source>
</evidence>
<feature type="transmembrane region" description="Helical" evidence="8">
    <location>
        <begin position="273"/>
        <end position="292"/>
    </location>
</feature>
<feature type="region of interest" description="Disordered" evidence="7">
    <location>
        <begin position="328"/>
        <end position="349"/>
    </location>
</feature>
<feature type="domain" description="MARVEL" evidence="9">
    <location>
        <begin position="146"/>
        <end position="296"/>
    </location>
</feature>
<dbReference type="STRING" id="104421.E2B0H6"/>